<dbReference type="Gene3D" id="3.90.79.10">
    <property type="entry name" value="Nucleoside Triphosphate Pyrophosphohydrolase"/>
    <property type="match status" value="1"/>
</dbReference>
<proteinExistence type="predicted"/>
<keyword evidence="2" id="KW-0378">Hydrolase</keyword>
<dbReference type="InterPro" id="IPR015797">
    <property type="entry name" value="NUDIX_hydrolase-like_dom_sf"/>
</dbReference>
<dbReference type="Pfam" id="PF00293">
    <property type="entry name" value="NUDIX"/>
    <property type="match status" value="1"/>
</dbReference>
<dbReference type="CDD" id="cd03674">
    <property type="entry name" value="NUDIX_Hydrolase"/>
    <property type="match status" value="1"/>
</dbReference>
<sequence>MHRQDLINKLNAYRPEFEEEAKFRALFLSFVQANIDCFERSLQIGHVTGSAWILDLKREKTLLTHHAKLDRWLQLGGHADGDPDVEAVAMKEALEESGLTDIKLVSPEIFDIDIHTIPARKQDPEHLHYDIRFLFEADSSKPLQINHESNDLQWVPISDLHQYTTERSVLRMAEKTIALSGSDK</sequence>
<dbReference type="InterPro" id="IPR000086">
    <property type="entry name" value="NUDIX_hydrolase_dom"/>
</dbReference>
<feature type="domain" description="Nudix hydrolase" evidence="1">
    <location>
        <begin position="44"/>
        <end position="178"/>
    </location>
</feature>
<organism evidence="2 3">
    <name type="scientific">Fulvivirga sediminis</name>
    <dbReference type="NCBI Taxonomy" id="2803949"/>
    <lineage>
        <taxon>Bacteria</taxon>
        <taxon>Pseudomonadati</taxon>
        <taxon>Bacteroidota</taxon>
        <taxon>Cytophagia</taxon>
        <taxon>Cytophagales</taxon>
        <taxon>Fulvivirgaceae</taxon>
        <taxon>Fulvivirga</taxon>
    </lineage>
</organism>
<dbReference type="RefSeq" id="WP_202246303.1">
    <property type="nucleotide sequence ID" value="NZ_JAESIY010000013.1"/>
</dbReference>
<protein>
    <submittedName>
        <fullName evidence="2">NUDIX hydrolase</fullName>
    </submittedName>
</protein>
<dbReference type="PROSITE" id="PS51462">
    <property type="entry name" value="NUDIX"/>
    <property type="match status" value="1"/>
</dbReference>
<dbReference type="EMBL" id="JAESIY010000013">
    <property type="protein sequence ID" value="MBL3658509.1"/>
    <property type="molecule type" value="Genomic_DNA"/>
</dbReference>
<dbReference type="AlphaFoldDB" id="A0A937K1D7"/>
<dbReference type="SUPFAM" id="SSF55811">
    <property type="entry name" value="Nudix"/>
    <property type="match status" value="1"/>
</dbReference>
<comment type="caution">
    <text evidence="2">The sequence shown here is derived from an EMBL/GenBank/DDBJ whole genome shotgun (WGS) entry which is preliminary data.</text>
</comment>
<evidence type="ECO:0000313" key="2">
    <source>
        <dbReference type="EMBL" id="MBL3658509.1"/>
    </source>
</evidence>
<evidence type="ECO:0000259" key="1">
    <source>
        <dbReference type="PROSITE" id="PS51462"/>
    </source>
</evidence>
<dbReference type="PANTHER" id="PTHR43736">
    <property type="entry name" value="ADP-RIBOSE PYROPHOSPHATASE"/>
    <property type="match status" value="1"/>
</dbReference>
<keyword evidence="3" id="KW-1185">Reference proteome</keyword>
<accession>A0A937K1D7</accession>
<dbReference type="GO" id="GO:0016787">
    <property type="term" value="F:hydrolase activity"/>
    <property type="evidence" value="ECO:0007669"/>
    <property type="project" value="UniProtKB-KW"/>
</dbReference>
<name>A0A937K1D7_9BACT</name>
<evidence type="ECO:0000313" key="3">
    <source>
        <dbReference type="Proteomes" id="UP000659388"/>
    </source>
</evidence>
<dbReference type="PANTHER" id="PTHR43736:SF1">
    <property type="entry name" value="DIHYDRONEOPTERIN TRIPHOSPHATE DIPHOSPHATASE"/>
    <property type="match status" value="1"/>
</dbReference>
<gene>
    <name evidence="2" type="ORF">JL102_20315</name>
</gene>
<dbReference type="Proteomes" id="UP000659388">
    <property type="component" value="Unassembled WGS sequence"/>
</dbReference>
<reference evidence="2" key="1">
    <citation type="submission" date="2021-01" db="EMBL/GenBank/DDBJ databases">
        <title>Fulvivirga kasyanovii gen. nov., sp nov., a novel member of the phylum Bacteroidetes isolated from seawater in a mussel farm.</title>
        <authorList>
            <person name="Zhao L.-H."/>
            <person name="Wang Z.-J."/>
        </authorList>
    </citation>
    <scope>NUCLEOTIDE SEQUENCE</scope>
    <source>
        <strain evidence="2">2943</strain>
    </source>
</reference>